<dbReference type="InterPro" id="IPR013083">
    <property type="entry name" value="Znf_RING/FYVE/PHD"/>
</dbReference>
<keyword evidence="4" id="KW-1185">Reference proteome</keyword>
<dbReference type="Gene3D" id="3.30.40.10">
    <property type="entry name" value="Zinc/RING finger domain, C3HC4 (zinc finger)"/>
    <property type="match status" value="1"/>
</dbReference>
<evidence type="ECO:0000313" key="3">
    <source>
        <dbReference type="EMBL" id="ETO00176.1"/>
    </source>
</evidence>
<protein>
    <recommendedName>
        <fullName evidence="2">U-box domain-containing protein</fullName>
    </recommendedName>
</protein>
<evidence type="ECO:0000256" key="1">
    <source>
        <dbReference type="SAM" id="MobiDB-lite"/>
    </source>
</evidence>
<dbReference type="InterPro" id="IPR003613">
    <property type="entry name" value="Ubox_domain"/>
</dbReference>
<gene>
    <name evidence="3" type="ORF">RFI_37273</name>
</gene>
<name>X6LFM1_RETFI</name>
<dbReference type="CDD" id="cd16453">
    <property type="entry name" value="RING-Ubox"/>
    <property type="match status" value="1"/>
</dbReference>
<evidence type="ECO:0000259" key="2">
    <source>
        <dbReference type="PROSITE" id="PS51698"/>
    </source>
</evidence>
<dbReference type="SMART" id="SM00504">
    <property type="entry name" value="Ubox"/>
    <property type="match status" value="1"/>
</dbReference>
<dbReference type="AlphaFoldDB" id="X6LFM1"/>
<dbReference type="SUPFAM" id="SSF57850">
    <property type="entry name" value="RING/U-box"/>
    <property type="match status" value="1"/>
</dbReference>
<dbReference type="InterPro" id="IPR052085">
    <property type="entry name" value="WD-SAM-U-box"/>
</dbReference>
<dbReference type="PANTHER" id="PTHR46573:SF1">
    <property type="entry name" value="WD REPEAT, SAM AND U-BOX DOMAIN-CONTAINING PROTEIN 1"/>
    <property type="match status" value="1"/>
</dbReference>
<evidence type="ECO:0000313" key="4">
    <source>
        <dbReference type="Proteomes" id="UP000023152"/>
    </source>
</evidence>
<dbReference type="Proteomes" id="UP000023152">
    <property type="component" value="Unassembled WGS sequence"/>
</dbReference>
<organism evidence="3 4">
    <name type="scientific">Reticulomyxa filosa</name>
    <dbReference type="NCBI Taxonomy" id="46433"/>
    <lineage>
        <taxon>Eukaryota</taxon>
        <taxon>Sar</taxon>
        <taxon>Rhizaria</taxon>
        <taxon>Retaria</taxon>
        <taxon>Foraminifera</taxon>
        <taxon>Monothalamids</taxon>
        <taxon>Reticulomyxidae</taxon>
        <taxon>Reticulomyxa</taxon>
    </lineage>
</organism>
<dbReference type="PROSITE" id="PS51698">
    <property type="entry name" value="U_BOX"/>
    <property type="match status" value="1"/>
</dbReference>
<dbReference type="Pfam" id="PF04564">
    <property type="entry name" value="U-box"/>
    <property type="match status" value="1"/>
</dbReference>
<comment type="caution">
    <text evidence="3">The sequence shown here is derived from an EMBL/GenBank/DDBJ whole genome shotgun (WGS) entry which is preliminary data.</text>
</comment>
<sequence length="337" mass="39682">MRDIPSIIKTLLSYQSPINTKINTTKIYEKYLEKIKLKNQADEAILKYTECIEQYNSLCLIERDILTEKQQKEQKMMAINQIHVFDNKVLKNYNEFNDKLQKLIEENQNWIEKEWIALEKKWKKWNSEEIAIFIGHTLECKKSKVNQFHDIVKKKKIDEIALLKMSKNDWMDVFDFDTFSQACLIYDSFIQICNKYPIDVIASEEGVPQRDIPKEYLCPLSNSIMNDPVIALNGITYDRSAIMNQYRNIPNCSSLMIDGNLKLYPDYSLRADIQNFLKKIIKQAKPAFCLDILFSFLLGHISPSIMKTSQYYKKNSNKKLNQSSQKGETKKKKNEFF</sequence>
<feature type="region of interest" description="Disordered" evidence="1">
    <location>
        <begin position="317"/>
        <end position="337"/>
    </location>
</feature>
<dbReference type="EMBL" id="ASPP01041732">
    <property type="protein sequence ID" value="ETO00176.1"/>
    <property type="molecule type" value="Genomic_DNA"/>
</dbReference>
<dbReference type="GO" id="GO:0004842">
    <property type="term" value="F:ubiquitin-protein transferase activity"/>
    <property type="evidence" value="ECO:0007669"/>
    <property type="project" value="InterPro"/>
</dbReference>
<proteinExistence type="predicted"/>
<reference evidence="3 4" key="1">
    <citation type="journal article" date="2013" name="Curr. Biol.">
        <title>The Genome of the Foraminiferan Reticulomyxa filosa.</title>
        <authorList>
            <person name="Glockner G."/>
            <person name="Hulsmann N."/>
            <person name="Schleicher M."/>
            <person name="Noegel A.A."/>
            <person name="Eichinger L."/>
            <person name="Gallinger C."/>
            <person name="Pawlowski J."/>
            <person name="Sierra R."/>
            <person name="Euteneuer U."/>
            <person name="Pillet L."/>
            <person name="Moustafa A."/>
            <person name="Platzer M."/>
            <person name="Groth M."/>
            <person name="Szafranski K."/>
            <person name="Schliwa M."/>
        </authorList>
    </citation>
    <scope>NUCLEOTIDE SEQUENCE [LARGE SCALE GENOMIC DNA]</scope>
</reference>
<accession>X6LFM1</accession>
<feature type="domain" description="U-box" evidence="2">
    <location>
        <begin position="211"/>
        <end position="283"/>
    </location>
</feature>
<dbReference type="GO" id="GO:0016567">
    <property type="term" value="P:protein ubiquitination"/>
    <property type="evidence" value="ECO:0007669"/>
    <property type="project" value="InterPro"/>
</dbReference>
<dbReference type="PANTHER" id="PTHR46573">
    <property type="entry name" value="WD REPEAT, SAM AND U-BOX DOMAIN-CONTAINING PROTEIN 1"/>
    <property type="match status" value="1"/>
</dbReference>
<feature type="compositionally biased region" description="Low complexity" evidence="1">
    <location>
        <begin position="317"/>
        <end position="326"/>
    </location>
</feature>